<feature type="transmembrane region" description="Helical" evidence="6">
    <location>
        <begin position="281"/>
        <end position="301"/>
    </location>
</feature>
<evidence type="ECO:0000256" key="1">
    <source>
        <dbReference type="ARBA" id="ARBA00004651"/>
    </source>
</evidence>
<dbReference type="GO" id="GO:0005886">
    <property type="term" value="C:plasma membrane"/>
    <property type="evidence" value="ECO:0007669"/>
    <property type="project" value="UniProtKB-SubCell"/>
</dbReference>
<proteinExistence type="predicted"/>
<protein>
    <recommendedName>
        <fullName evidence="7">SSD domain-containing protein</fullName>
    </recommendedName>
</protein>
<accession>A0A0F9ADJ9</accession>
<sequence length="380" mass="42415">LIMGIGASRLKLEMSFYSMLPEGSQQVRDLKKIIENFPAASSIVVVLEAKEKDDRAQAEITVKRAVDILSRELLKSEFSEHIIRVQGKLDIDFFKDHGLMLSKAEDIERMRRIYSNINLVPLFSHLNDDFEREYSGDEEKLSENEELAIAQFEGLEQILKVMESSAAGERISTEAASASIDRFLFGSPYFLNRDSTMALLFIQPTFTMNDMEMYVTIIPLIEKMINERAETLGVTAGLTGLLVVGKDEMVTSEQGLVLSMLIAVLLIFLLMIISFRMYSAPFISGIPLFIGILWTMGLAGFTIKRLNLMTAMYMVVLLGLGIDYAIHLLTSFMQERDDGNDFTTSVGNSLKKSGAGIFTGALTTAVAFFMLVIARSDVVR</sequence>
<feature type="transmembrane region" description="Helical" evidence="6">
    <location>
        <begin position="313"/>
        <end position="333"/>
    </location>
</feature>
<keyword evidence="3 6" id="KW-0812">Transmembrane</keyword>
<evidence type="ECO:0000259" key="7">
    <source>
        <dbReference type="PROSITE" id="PS50156"/>
    </source>
</evidence>
<dbReference type="PANTHER" id="PTHR33406:SF13">
    <property type="entry name" value="MEMBRANE PROTEIN YDFJ"/>
    <property type="match status" value="1"/>
</dbReference>
<evidence type="ECO:0000256" key="2">
    <source>
        <dbReference type="ARBA" id="ARBA00022475"/>
    </source>
</evidence>
<comment type="caution">
    <text evidence="8">The sequence shown here is derived from an EMBL/GenBank/DDBJ whole genome shotgun (WGS) entry which is preliminary data.</text>
</comment>
<comment type="subcellular location">
    <subcellularLocation>
        <location evidence="1">Cell membrane</location>
        <topology evidence="1">Multi-pass membrane protein</topology>
    </subcellularLocation>
</comment>
<dbReference type="Gene3D" id="1.20.1640.10">
    <property type="entry name" value="Multidrug efflux transporter AcrB transmembrane domain"/>
    <property type="match status" value="1"/>
</dbReference>
<dbReference type="Pfam" id="PF03176">
    <property type="entry name" value="MMPL"/>
    <property type="match status" value="1"/>
</dbReference>
<dbReference type="PANTHER" id="PTHR33406">
    <property type="entry name" value="MEMBRANE PROTEIN MJ1562-RELATED"/>
    <property type="match status" value="1"/>
</dbReference>
<evidence type="ECO:0000256" key="4">
    <source>
        <dbReference type="ARBA" id="ARBA00022989"/>
    </source>
</evidence>
<reference evidence="8" key="1">
    <citation type="journal article" date="2015" name="Nature">
        <title>Complex archaea that bridge the gap between prokaryotes and eukaryotes.</title>
        <authorList>
            <person name="Spang A."/>
            <person name="Saw J.H."/>
            <person name="Jorgensen S.L."/>
            <person name="Zaremba-Niedzwiedzka K."/>
            <person name="Martijn J."/>
            <person name="Lind A.E."/>
            <person name="van Eijk R."/>
            <person name="Schleper C."/>
            <person name="Guy L."/>
            <person name="Ettema T.J."/>
        </authorList>
    </citation>
    <scope>NUCLEOTIDE SEQUENCE</scope>
</reference>
<dbReference type="AlphaFoldDB" id="A0A0F9ADJ9"/>
<evidence type="ECO:0000313" key="8">
    <source>
        <dbReference type="EMBL" id="KKK70301.1"/>
    </source>
</evidence>
<keyword evidence="5 6" id="KW-0472">Membrane</keyword>
<dbReference type="PROSITE" id="PS50156">
    <property type="entry name" value="SSD"/>
    <property type="match status" value="1"/>
</dbReference>
<name>A0A0F9ADJ9_9ZZZZ</name>
<feature type="transmembrane region" description="Helical" evidence="6">
    <location>
        <begin position="353"/>
        <end position="374"/>
    </location>
</feature>
<feature type="non-terminal residue" evidence="8">
    <location>
        <position position="380"/>
    </location>
</feature>
<evidence type="ECO:0000256" key="5">
    <source>
        <dbReference type="ARBA" id="ARBA00023136"/>
    </source>
</evidence>
<organism evidence="8">
    <name type="scientific">marine sediment metagenome</name>
    <dbReference type="NCBI Taxonomy" id="412755"/>
    <lineage>
        <taxon>unclassified sequences</taxon>
        <taxon>metagenomes</taxon>
        <taxon>ecological metagenomes</taxon>
    </lineage>
</organism>
<evidence type="ECO:0000256" key="3">
    <source>
        <dbReference type="ARBA" id="ARBA00022692"/>
    </source>
</evidence>
<dbReference type="InterPro" id="IPR000731">
    <property type="entry name" value="SSD"/>
</dbReference>
<evidence type="ECO:0000256" key="6">
    <source>
        <dbReference type="SAM" id="Phobius"/>
    </source>
</evidence>
<dbReference type="InterPro" id="IPR050545">
    <property type="entry name" value="Mycobact_MmpL"/>
</dbReference>
<dbReference type="SUPFAM" id="SSF82866">
    <property type="entry name" value="Multidrug efflux transporter AcrB transmembrane domain"/>
    <property type="match status" value="1"/>
</dbReference>
<feature type="domain" description="SSD" evidence="7">
    <location>
        <begin position="285"/>
        <end position="380"/>
    </location>
</feature>
<gene>
    <name evidence="8" type="ORF">LCGC14_2925370</name>
</gene>
<keyword evidence="4 6" id="KW-1133">Transmembrane helix</keyword>
<feature type="transmembrane region" description="Helical" evidence="6">
    <location>
        <begin position="256"/>
        <end position="275"/>
    </location>
</feature>
<feature type="non-terminal residue" evidence="8">
    <location>
        <position position="1"/>
    </location>
</feature>
<dbReference type="EMBL" id="LAZR01058252">
    <property type="protein sequence ID" value="KKK70301.1"/>
    <property type="molecule type" value="Genomic_DNA"/>
</dbReference>
<dbReference type="InterPro" id="IPR004869">
    <property type="entry name" value="MMPL_dom"/>
</dbReference>
<keyword evidence="2" id="KW-1003">Cell membrane</keyword>